<keyword evidence="4" id="KW-0804">Transcription</keyword>
<dbReference type="InterPro" id="IPR001699">
    <property type="entry name" value="TF_T-box"/>
</dbReference>
<keyword evidence="3 6" id="KW-0238">DNA-binding</keyword>
<protein>
    <recommendedName>
        <fullName evidence="8">T-box domain-containing protein</fullName>
    </recommendedName>
</protein>
<feature type="region of interest" description="Disordered" evidence="7">
    <location>
        <begin position="259"/>
        <end position="369"/>
    </location>
</feature>
<evidence type="ECO:0000256" key="7">
    <source>
        <dbReference type="SAM" id="MobiDB-lite"/>
    </source>
</evidence>
<evidence type="ECO:0000256" key="4">
    <source>
        <dbReference type="ARBA" id="ARBA00023163"/>
    </source>
</evidence>
<dbReference type="InterPro" id="IPR008967">
    <property type="entry name" value="p53-like_TF_DNA-bd_sf"/>
</dbReference>
<dbReference type="GO" id="GO:0000981">
    <property type="term" value="F:DNA-binding transcription factor activity, RNA polymerase II-specific"/>
    <property type="evidence" value="ECO:0007669"/>
    <property type="project" value="TreeGrafter"/>
</dbReference>
<feature type="compositionally biased region" description="Low complexity" evidence="7">
    <location>
        <begin position="156"/>
        <end position="166"/>
    </location>
</feature>
<evidence type="ECO:0000256" key="3">
    <source>
        <dbReference type="ARBA" id="ARBA00023125"/>
    </source>
</evidence>
<keyword evidence="10" id="KW-1185">Reference proteome</keyword>
<keyword evidence="2" id="KW-0805">Transcription regulation</keyword>
<comment type="subcellular location">
    <subcellularLocation>
        <location evidence="1 6">Nucleus</location>
    </subcellularLocation>
</comment>
<dbReference type="Gene3D" id="2.60.40.820">
    <property type="entry name" value="Transcription factor, T-box"/>
    <property type="match status" value="1"/>
</dbReference>
<evidence type="ECO:0000313" key="9">
    <source>
        <dbReference type="EMBL" id="KAJ6220209.1"/>
    </source>
</evidence>
<dbReference type="PROSITE" id="PS01283">
    <property type="entry name" value="TBOX_1"/>
    <property type="match status" value="1"/>
</dbReference>
<evidence type="ECO:0000259" key="8">
    <source>
        <dbReference type="PROSITE" id="PS50252"/>
    </source>
</evidence>
<feature type="compositionally biased region" description="Polar residues" evidence="7">
    <location>
        <begin position="690"/>
        <end position="701"/>
    </location>
</feature>
<feature type="compositionally biased region" description="Polar residues" evidence="7">
    <location>
        <begin position="110"/>
        <end position="132"/>
    </location>
</feature>
<dbReference type="CDD" id="cd20193">
    <property type="entry name" value="T-box_TBX20-like"/>
    <property type="match status" value="1"/>
</dbReference>
<feature type="region of interest" description="Disordered" evidence="7">
    <location>
        <begin position="822"/>
        <end position="847"/>
    </location>
</feature>
<dbReference type="GO" id="GO:0005634">
    <property type="term" value="C:nucleus"/>
    <property type="evidence" value="ECO:0007669"/>
    <property type="project" value="UniProtKB-SubCell"/>
</dbReference>
<evidence type="ECO:0000256" key="6">
    <source>
        <dbReference type="PROSITE-ProRule" id="PRU00201"/>
    </source>
</evidence>
<accession>A0A9Q0RMX3</accession>
<dbReference type="GO" id="GO:0000978">
    <property type="term" value="F:RNA polymerase II cis-regulatory region sequence-specific DNA binding"/>
    <property type="evidence" value="ECO:0007669"/>
    <property type="project" value="InterPro"/>
</dbReference>
<feature type="compositionally biased region" description="Low complexity" evidence="7">
    <location>
        <begin position="314"/>
        <end position="336"/>
    </location>
</feature>
<dbReference type="PROSITE" id="PS50252">
    <property type="entry name" value="TBOX_3"/>
    <property type="match status" value="1"/>
</dbReference>
<dbReference type="InterPro" id="IPR036960">
    <property type="entry name" value="T-box_sf"/>
</dbReference>
<feature type="compositionally biased region" description="Basic residues" evidence="7">
    <location>
        <begin position="43"/>
        <end position="53"/>
    </location>
</feature>
<feature type="compositionally biased region" description="Low complexity" evidence="7">
    <location>
        <begin position="355"/>
        <end position="368"/>
    </location>
</feature>
<dbReference type="GO" id="GO:0000785">
    <property type="term" value="C:chromatin"/>
    <property type="evidence" value="ECO:0007669"/>
    <property type="project" value="TreeGrafter"/>
</dbReference>
<dbReference type="PRINTS" id="PR00937">
    <property type="entry name" value="TBOX"/>
</dbReference>
<evidence type="ECO:0000313" key="10">
    <source>
        <dbReference type="Proteomes" id="UP001142055"/>
    </source>
</evidence>
<dbReference type="PANTHER" id="PTHR11267">
    <property type="entry name" value="T-BOX PROTEIN-RELATED"/>
    <property type="match status" value="1"/>
</dbReference>
<feature type="compositionally biased region" description="Low complexity" evidence="7">
    <location>
        <begin position="31"/>
        <end position="42"/>
    </location>
</feature>
<feature type="compositionally biased region" description="Low complexity" evidence="7">
    <location>
        <begin position="264"/>
        <end position="279"/>
    </location>
</feature>
<evidence type="ECO:0000256" key="2">
    <source>
        <dbReference type="ARBA" id="ARBA00023015"/>
    </source>
</evidence>
<dbReference type="GO" id="GO:0001708">
    <property type="term" value="P:cell fate specification"/>
    <property type="evidence" value="ECO:0007669"/>
    <property type="project" value="TreeGrafter"/>
</dbReference>
<dbReference type="Pfam" id="PF00907">
    <property type="entry name" value="T-box"/>
    <property type="match status" value="1"/>
</dbReference>
<dbReference type="InterPro" id="IPR046360">
    <property type="entry name" value="T-box_DNA-bd"/>
</dbReference>
<dbReference type="Proteomes" id="UP001142055">
    <property type="component" value="Chromosome 2"/>
</dbReference>
<gene>
    <name evidence="9" type="ORF">RDWZM_006021</name>
</gene>
<keyword evidence="5 6" id="KW-0539">Nucleus</keyword>
<comment type="caution">
    <text evidence="6">Lacks conserved residue(s) required for the propagation of feature annotation.</text>
</comment>
<dbReference type="GO" id="GO:0007507">
    <property type="term" value="P:heart development"/>
    <property type="evidence" value="ECO:0007669"/>
    <property type="project" value="TreeGrafter"/>
</dbReference>
<dbReference type="PANTHER" id="PTHR11267:SF190">
    <property type="entry name" value="T-BOX TRANSCRIPTION FACTOR TBX20"/>
    <property type="match status" value="1"/>
</dbReference>
<dbReference type="FunFam" id="2.60.40.820:FF:000008">
    <property type="entry name" value="T-box transcription factor TBX20"/>
    <property type="match status" value="1"/>
</dbReference>
<name>A0A9Q0RMX3_BLOTA</name>
<feature type="compositionally biased region" description="Acidic residues" evidence="7">
    <location>
        <begin position="86"/>
        <end position="100"/>
    </location>
</feature>
<dbReference type="EMBL" id="JAPWDV010000002">
    <property type="protein sequence ID" value="KAJ6220209.1"/>
    <property type="molecule type" value="Genomic_DNA"/>
</dbReference>
<evidence type="ECO:0000256" key="5">
    <source>
        <dbReference type="ARBA" id="ARBA00023242"/>
    </source>
</evidence>
<feature type="compositionally biased region" description="Polar residues" evidence="7">
    <location>
        <begin position="280"/>
        <end position="304"/>
    </location>
</feature>
<feature type="region of interest" description="Disordered" evidence="7">
    <location>
        <begin position="679"/>
        <end position="723"/>
    </location>
</feature>
<reference evidence="9" key="1">
    <citation type="submission" date="2022-12" db="EMBL/GenBank/DDBJ databases">
        <title>Genome assemblies of Blomia tropicalis.</title>
        <authorList>
            <person name="Cui Y."/>
        </authorList>
    </citation>
    <scope>NUCLEOTIDE SEQUENCE</scope>
    <source>
        <tissue evidence="9">Adult mites</tissue>
    </source>
</reference>
<evidence type="ECO:0000256" key="1">
    <source>
        <dbReference type="ARBA" id="ARBA00004123"/>
    </source>
</evidence>
<dbReference type="GO" id="GO:0045893">
    <property type="term" value="P:positive regulation of DNA-templated transcription"/>
    <property type="evidence" value="ECO:0007669"/>
    <property type="project" value="InterPro"/>
</dbReference>
<organism evidence="9 10">
    <name type="scientific">Blomia tropicalis</name>
    <name type="common">Mite</name>
    <dbReference type="NCBI Taxonomy" id="40697"/>
    <lineage>
        <taxon>Eukaryota</taxon>
        <taxon>Metazoa</taxon>
        <taxon>Ecdysozoa</taxon>
        <taxon>Arthropoda</taxon>
        <taxon>Chelicerata</taxon>
        <taxon>Arachnida</taxon>
        <taxon>Acari</taxon>
        <taxon>Acariformes</taxon>
        <taxon>Sarcoptiformes</taxon>
        <taxon>Astigmata</taxon>
        <taxon>Glycyphagoidea</taxon>
        <taxon>Echimyopodidae</taxon>
        <taxon>Blomia</taxon>
    </lineage>
</organism>
<dbReference type="InterPro" id="IPR018186">
    <property type="entry name" value="TF_T-box_CS"/>
</dbReference>
<feature type="compositionally biased region" description="Basic and acidic residues" evidence="7">
    <location>
        <begin position="57"/>
        <end position="66"/>
    </location>
</feature>
<feature type="region of interest" description="Disordered" evidence="7">
    <location>
        <begin position="26"/>
        <end position="169"/>
    </location>
</feature>
<sequence length="847" mass="93118">MLIPESVTAPSSLDKTVGSTLFIANSLEPTHNNNNNNNNNSKPPKKKKFKSHSNNRSMDERDKMETAKGQMAVESSPIRVKPDEIIQSDEEEIEVDDQENMEPPRKQRRSSVTDSRSSLESVTTSPNLQTNYYHPFYSNMGQFGSSHYSQPATSPNNNGNNNNNYNNEHRQPMVAKLPGSIAPESASSQNKVITNSYNHTNANGPVSPLSPGSDALLSHVHDFTKSGLIGQAHPHSKSNMGLMINPMYPFTPTGASMTHPIRVPSLSPSTASSLDSSSDNRLTPSGNNQSQQHNQRNKSTTPNGNHHLGIVVDSPRSTSCRSPSPAPSSASSTANSKDISPRHANGSNDRKESSHNSSSSSSSSSSHNPYASLLKPRFNCDELSKVDCHLENKELWDKFHELGTEMIITKTGRRMFPTVRCSFSGIDQIPMHGDSRLLVMMDIVPVDNKRYRYAYHRSSWLVAGKADPPSPARLYLHPDAPYTMEQLRKQVISFEKVKLTNNEMDKSGHIVLNSMHRYQPRIHLILRRNPQTFNSQVIDIEKEMHRTFVFPETVFTAVTAYQNQLITKLKIDSNPFAKGFRDSSRLCDLERETVESYITEHCNPYTARSPYPFGGPFMPGSPNFMPGFDLTALAAAATDPTMAALLRDRSLFGFGAMPPGLSMQMPGFASNRMPPQTMGPNPFGIPQTPLPAQSTGNNPPQGGQFWPQHKPPASQQTTEAQSNEQMYQMQQNQWYQTLAAANGGRLPAGNIPQQGPNPLQLAAQLAATNPQLWAAVAAAASAGYGTNGIPPNNMMGSNGNVAKMMSPTYFKSMQLESDCGKMINGQESPRKEHTSIESSGPNPPHHV</sequence>
<feature type="compositionally biased region" description="Polar residues" evidence="7">
    <location>
        <begin position="139"/>
        <end position="155"/>
    </location>
</feature>
<feature type="domain" description="T-box" evidence="8">
    <location>
        <begin position="390"/>
        <end position="582"/>
    </location>
</feature>
<dbReference type="SMART" id="SM00425">
    <property type="entry name" value="TBOX"/>
    <property type="match status" value="1"/>
</dbReference>
<comment type="caution">
    <text evidence="9">The sequence shown here is derived from an EMBL/GenBank/DDBJ whole genome shotgun (WGS) entry which is preliminary data.</text>
</comment>
<dbReference type="AlphaFoldDB" id="A0A9Q0RMX3"/>
<proteinExistence type="predicted"/>
<dbReference type="SUPFAM" id="SSF49417">
    <property type="entry name" value="p53-like transcription factors"/>
    <property type="match status" value="1"/>
</dbReference>